<feature type="non-terminal residue" evidence="1">
    <location>
        <position position="1"/>
    </location>
</feature>
<sequence>ESAVLADGEGFAGERGGFLAVQLFEKLDYLVAAEVAEPAVGAALDAGQALAAHRVADDNRGLSIAERQVLEGLFQRHKIVAARIEGYAHRYARQVT</sequence>
<evidence type="ECO:0000313" key="1">
    <source>
        <dbReference type="EMBL" id="GFD28730.1"/>
    </source>
</evidence>
<name>A0A699V1V0_TANCI</name>
<comment type="caution">
    <text evidence="1">The sequence shown here is derived from an EMBL/GenBank/DDBJ whole genome shotgun (WGS) entry which is preliminary data.</text>
</comment>
<dbReference type="AlphaFoldDB" id="A0A699V1V0"/>
<dbReference type="EMBL" id="BKCJ011388102">
    <property type="protein sequence ID" value="GFD28730.1"/>
    <property type="molecule type" value="Genomic_DNA"/>
</dbReference>
<accession>A0A699V1V0</accession>
<reference evidence="1" key="1">
    <citation type="journal article" date="2019" name="Sci. Rep.">
        <title>Draft genome of Tanacetum cinerariifolium, the natural source of mosquito coil.</title>
        <authorList>
            <person name="Yamashiro T."/>
            <person name="Shiraishi A."/>
            <person name="Satake H."/>
            <person name="Nakayama K."/>
        </authorList>
    </citation>
    <scope>NUCLEOTIDE SEQUENCE</scope>
</reference>
<protein>
    <submittedName>
        <fullName evidence="1">Uncharacterized protein</fullName>
    </submittedName>
</protein>
<organism evidence="1">
    <name type="scientific">Tanacetum cinerariifolium</name>
    <name type="common">Dalmatian daisy</name>
    <name type="synonym">Chrysanthemum cinerariifolium</name>
    <dbReference type="NCBI Taxonomy" id="118510"/>
    <lineage>
        <taxon>Eukaryota</taxon>
        <taxon>Viridiplantae</taxon>
        <taxon>Streptophyta</taxon>
        <taxon>Embryophyta</taxon>
        <taxon>Tracheophyta</taxon>
        <taxon>Spermatophyta</taxon>
        <taxon>Magnoliopsida</taxon>
        <taxon>eudicotyledons</taxon>
        <taxon>Gunneridae</taxon>
        <taxon>Pentapetalae</taxon>
        <taxon>asterids</taxon>
        <taxon>campanulids</taxon>
        <taxon>Asterales</taxon>
        <taxon>Asteraceae</taxon>
        <taxon>Asteroideae</taxon>
        <taxon>Anthemideae</taxon>
        <taxon>Anthemidinae</taxon>
        <taxon>Tanacetum</taxon>
    </lineage>
</organism>
<gene>
    <name evidence="1" type="ORF">Tci_900699</name>
</gene>
<proteinExistence type="predicted"/>